<dbReference type="OrthoDB" id="134475at2"/>
<gene>
    <name evidence="1" type="ORF">SAMN04515671_0921</name>
</gene>
<dbReference type="EMBL" id="LT629710">
    <property type="protein sequence ID" value="SDO43329.1"/>
    <property type="molecule type" value="Genomic_DNA"/>
</dbReference>
<dbReference type="AlphaFoldDB" id="A0A1H0JIS0"/>
<dbReference type="RefSeq" id="WP_090474788.1">
    <property type="nucleotide sequence ID" value="NZ_LT629710.1"/>
</dbReference>
<dbReference type="Proteomes" id="UP000198741">
    <property type="component" value="Chromosome I"/>
</dbReference>
<reference evidence="1 2" key="1">
    <citation type="submission" date="2016-10" db="EMBL/GenBank/DDBJ databases">
        <authorList>
            <person name="de Groot N.N."/>
        </authorList>
    </citation>
    <scope>NUCLEOTIDE SEQUENCE [LARGE SCALE GENOMIC DNA]</scope>
    <source>
        <strain evidence="2">P4-7,KCTC 19426,CECT 7604</strain>
    </source>
</reference>
<protein>
    <submittedName>
        <fullName evidence="1">Uncharacterized protein</fullName>
    </submittedName>
</protein>
<sequence length="68" mass="7238">MFVVIIGESQEHAFSAPRAVGPFESFDLAQAFALTLQEKWSAQDGSHAPTASVVHLEEARAGVVVGEL</sequence>
<keyword evidence="2" id="KW-1185">Reference proteome</keyword>
<name>A0A1H0JIS0_9ACTN</name>
<accession>A0A1H0JIS0</accession>
<organism evidence="1 2">
    <name type="scientific">Nakamurella panacisegetis</name>
    <dbReference type="NCBI Taxonomy" id="1090615"/>
    <lineage>
        <taxon>Bacteria</taxon>
        <taxon>Bacillati</taxon>
        <taxon>Actinomycetota</taxon>
        <taxon>Actinomycetes</taxon>
        <taxon>Nakamurellales</taxon>
        <taxon>Nakamurellaceae</taxon>
        <taxon>Nakamurella</taxon>
    </lineage>
</organism>
<evidence type="ECO:0000313" key="1">
    <source>
        <dbReference type="EMBL" id="SDO43329.1"/>
    </source>
</evidence>
<evidence type="ECO:0000313" key="2">
    <source>
        <dbReference type="Proteomes" id="UP000198741"/>
    </source>
</evidence>
<proteinExistence type="predicted"/>